<dbReference type="RefSeq" id="WP_274688491.1">
    <property type="nucleotide sequence ID" value="NZ_JAPMOU010000009.1"/>
</dbReference>
<keyword evidence="2" id="KW-1185">Reference proteome</keyword>
<accession>A0ABT5U994</accession>
<sequence length="164" mass="18572">MAYLQALAETLKNNPLEVPPLVGYRYAAVLLKAKTPMIAPMDIRFKKISGLEINRQLETQENWALLKSKPTRGTMTFERGVYSVPTPLQVTHTMEWLEWDAKLLQTDVLVSLLDDSPIPVPIKAWLATDAFLASLKWGSLAADENQLLIESMEYNYRQLLPVSL</sequence>
<comment type="caution">
    <text evidence="1">The sequence shown here is derived from an EMBL/GenBank/DDBJ whole genome shotgun (WGS) entry which is preliminary data.</text>
</comment>
<gene>
    <name evidence="1" type="ORF">ORQ98_09120</name>
</gene>
<dbReference type="Proteomes" id="UP001528823">
    <property type="component" value="Unassembled WGS sequence"/>
</dbReference>
<dbReference type="EMBL" id="JAPMOU010000009">
    <property type="protein sequence ID" value="MDE1462132.1"/>
    <property type="molecule type" value="Genomic_DNA"/>
</dbReference>
<name>A0ABT5U994_9GAMM</name>
<reference evidence="1 2" key="1">
    <citation type="submission" date="2022-11" db="EMBL/GenBank/DDBJ databases">
        <title>Spartinivicinus poritis sp. nov., isolated from scleractinian coral Porites lutea.</title>
        <authorList>
            <person name="Zhang G."/>
            <person name="Cai L."/>
            <person name="Wei Q."/>
        </authorList>
    </citation>
    <scope>NUCLEOTIDE SEQUENCE [LARGE SCALE GENOMIC DNA]</scope>
    <source>
        <strain evidence="1 2">A2-2</strain>
    </source>
</reference>
<evidence type="ECO:0000313" key="2">
    <source>
        <dbReference type="Proteomes" id="UP001528823"/>
    </source>
</evidence>
<organism evidence="1 2">
    <name type="scientific">Spartinivicinus poritis</name>
    <dbReference type="NCBI Taxonomy" id="2994640"/>
    <lineage>
        <taxon>Bacteria</taxon>
        <taxon>Pseudomonadati</taxon>
        <taxon>Pseudomonadota</taxon>
        <taxon>Gammaproteobacteria</taxon>
        <taxon>Oceanospirillales</taxon>
        <taxon>Zooshikellaceae</taxon>
        <taxon>Spartinivicinus</taxon>
    </lineage>
</organism>
<proteinExistence type="predicted"/>
<protein>
    <recommendedName>
        <fullName evidence="3">Phage tail protein</fullName>
    </recommendedName>
</protein>
<evidence type="ECO:0008006" key="3">
    <source>
        <dbReference type="Google" id="ProtNLM"/>
    </source>
</evidence>
<evidence type="ECO:0000313" key="1">
    <source>
        <dbReference type="EMBL" id="MDE1462132.1"/>
    </source>
</evidence>